<evidence type="ECO:0000256" key="2">
    <source>
        <dbReference type="ARBA" id="ARBA00022908"/>
    </source>
</evidence>
<feature type="domain" description="Tyr recombinase" evidence="6">
    <location>
        <begin position="205"/>
        <end position="373"/>
    </location>
</feature>
<evidence type="ECO:0000256" key="3">
    <source>
        <dbReference type="ARBA" id="ARBA00023125"/>
    </source>
</evidence>
<dbReference type="Proteomes" id="UP000824028">
    <property type="component" value="Unassembled WGS sequence"/>
</dbReference>
<dbReference type="Gene3D" id="1.10.150.130">
    <property type="match status" value="1"/>
</dbReference>
<dbReference type="InterPro" id="IPR050090">
    <property type="entry name" value="Tyrosine_recombinase_XerCD"/>
</dbReference>
<dbReference type="AlphaFoldDB" id="A0A9D2E9D6"/>
<dbReference type="GO" id="GO:0015074">
    <property type="term" value="P:DNA integration"/>
    <property type="evidence" value="ECO:0007669"/>
    <property type="project" value="UniProtKB-KW"/>
</dbReference>
<evidence type="ECO:0000313" key="8">
    <source>
        <dbReference type="EMBL" id="HIZ33166.1"/>
    </source>
</evidence>
<gene>
    <name evidence="8" type="ORF">H9814_06435</name>
</gene>
<organism evidence="8 9">
    <name type="scientific">Candidatus Bacteroides merdigallinarum</name>
    <dbReference type="NCBI Taxonomy" id="2838473"/>
    <lineage>
        <taxon>Bacteria</taxon>
        <taxon>Pseudomonadati</taxon>
        <taxon>Bacteroidota</taxon>
        <taxon>Bacteroidia</taxon>
        <taxon>Bacteroidales</taxon>
        <taxon>Bacteroidaceae</taxon>
        <taxon>Bacteroides</taxon>
    </lineage>
</organism>
<dbReference type="Gene3D" id="1.10.443.10">
    <property type="entry name" value="Intergrase catalytic core"/>
    <property type="match status" value="1"/>
</dbReference>
<dbReference type="InterPro" id="IPR010998">
    <property type="entry name" value="Integrase_recombinase_N"/>
</dbReference>
<dbReference type="InterPro" id="IPR044068">
    <property type="entry name" value="CB"/>
</dbReference>
<sequence length="381" mass="43652">MARPKKQVKAKEPVRLRFNKLKNGNTSIYLDIYHDGRRSYQFLKLYLVPEDGVAAKIQNANTMAKANAIKAERILKLTNKVAGITDRSYKAKMLFTDWMRIYRDKVAEHSSTATVKTVERVISDVEEYNGEVILAEVDRNYIMGFIEWLGNREMHKVDKGKLKKNSVGAYIRYIRAALNYAVKENLLRTSPFKGVKTSTLTETESKREYLTVDEVKRLIATPCRNKQLKAAFLFACFCGLRISDLENLRWKHIIKNNGKWQVEITQFKTGVQLYLPLNKNARKWLPEQSGATADTPVFPKLNRAYKTALCDWVKEAGIHKHVCFHTSRHTFATLALTAGVDIYTTSQLLGHTTIQHTQRYAKIINSKKDDAVSLLDDAFVQ</sequence>
<dbReference type="Pfam" id="PF13102">
    <property type="entry name" value="Phage_int_SAM_5"/>
    <property type="match status" value="1"/>
</dbReference>
<dbReference type="PROSITE" id="PS51900">
    <property type="entry name" value="CB"/>
    <property type="match status" value="1"/>
</dbReference>
<keyword evidence="4" id="KW-0233">DNA recombination</keyword>
<dbReference type="InterPro" id="IPR025269">
    <property type="entry name" value="SAM-like_dom"/>
</dbReference>
<dbReference type="GO" id="GO:0006310">
    <property type="term" value="P:DNA recombination"/>
    <property type="evidence" value="ECO:0007669"/>
    <property type="project" value="UniProtKB-KW"/>
</dbReference>
<accession>A0A9D2E9D6</accession>
<dbReference type="Pfam" id="PF00589">
    <property type="entry name" value="Phage_integrase"/>
    <property type="match status" value="1"/>
</dbReference>
<evidence type="ECO:0000256" key="5">
    <source>
        <dbReference type="PROSITE-ProRule" id="PRU01248"/>
    </source>
</evidence>
<evidence type="ECO:0000259" key="7">
    <source>
        <dbReference type="PROSITE" id="PS51900"/>
    </source>
</evidence>
<dbReference type="InterPro" id="IPR013762">
    <property type="entry name" value="Integrase-like_cat_sf"/>
</dbReference>
<dbReference type="PROSITE" id="PS51898">
    <property type="entry name" value="TYR_RECOMBINASE"/>
    <property type="match status" value="1"/>
</dbReference>
<dbReference type="EMBL" id="DXBX01000049">
    <property type="protein sequence ID" value="HIZ33166.1"/>
    <property type="molecule type" value="Genomic_DNA"/>
</dbReference>
<protein>
    <submittedName>
        <fullName evidence="8">Site-specific integrase</fullName>
    </submittedName>
</protein>
<dbReference type="InterPro" id="IPR011010">
    <property type="entry name" value="DNA_brk_join_enz"/>
</dbReference>
<dbReference type="Pfam" id="PF17293">
    <property type="entry name" value="Arm-DNA-bind_5"/>
    <property type="match status" value="1"/>
</dbReference>
<evidence type="ECO:0000313" key="9">
    <source>
        <dbReference type="Proteomes" id="UP000824028"/>
    </source>
</evidence>
<keyword evidence="3 5" id="KW-0238">DNA-binding</keyword>
<evidence type="ECO:0000256" key="1">
    <source>
        <dbReference type="ARBA" id="ARBA00008857"/>
    </source>
</evidence>
<evidence type="ECO:0000256" key="4">
    <source>
        <dbReference type="ARBA" id="ARBA00023172"/>
    </source>
</evidence>
<comment type="caution">
    <text evidence="8">The sequence shown here is derived from an EMBL/GenBank/DDBJ whole genome shotgun (WGS) entry which is preliminary data.</text>
</comment>
<evidence type="ECO:0000259" key="6">
    <source>
        <dbReference type="PROSITE" id="PS51898"/>
    </source>
</evidence>
<dbReference type="InterPro" id="IPR002104">
    <property type="entry name" value="Integrase_catalytic"/>
</dbReference>
<reference evidence="8" key="1">
    <citation type="journal article" date="2021" name="PeerJ">
        <title>Extensive microbial diversity within the chicken gut microbiome revealed by metagenomics and culture.</title>
        <authorList>
            <person name="Gilroy R."/>
            <person name="Ravi A."/>
            <person name="Getino M."/>
            <person name="Pursley I."/>
            <person name="Horton D.L."/>
            <person name="Alikhan N.F."/>
            <person name="Baker D."/>
            <person name="Gharbi K."/>
            <person name="Hall N."/>
            <person name="Watson M."/>
            <person name="Adriaenssens E.M."/>
            <person name="Foster-Nyarko E."/>
            <person name="Jarju S."/>
            <person name="Secka A."/>
            <person name="Antonio M."/>
            <person name="Oren A."/>
            <person name="Chaudhuri R.R."/>
            <person name="La Ragione R."/>
            <person name="Hildebrand F."/>
            <person name="Pallen M.J."/>
        </authorList>
    </citation>
    <scope>NUCLEOTIDE SEQUENCE</scope>
    <source>
        <strain evidence="8">ChiHjej9B8-1298</strain>
    </source>
</reference>
<keyword evidence="2" id="KW-0229">DNA integration</keyword>
<dbReference type="GO" id="GO:0003677">
    <property type="term" value="F:DNA binding"/>
    <property type="evidence" value="ECO:0007669"/>
    <property type="project" value="UniProtKB-UniRule"/>
</dbReference>
<comment type="similarity">
    <text evidence="1">Belongs to the 'phage' integrase family.</text>
</comment>
<dbReference type="PANTHER" id="PTHR30349">
    <property type="entry name" value="PHAGE INTEGRASE-RELATED"/>
    <property type="match status" value="1"/>
</dbReference>
<dbReference type="CDD" id="cd01185">
    <property type="entry name" value="INTN1_C_like"/>
    <property type="match status" value="1"/>
</dbReference>
<dbReference type="PANTHER" id="PTHR30349:SF64">
    <property type="entry name" value="PROPHAGE INTEGRASE INTD-RELATED"/>
    <property type="match status" value="1"/>
</dbReference>
<dbReference type="SUPFAM" id="SSF56349">
    <property type="entry name" value="DNA breaking-rejoining enzymes"/>
    <property type="match status" value="1"/>
</dbReference>
<reference evidence="8" key="2">
    <citation type="submission" date="2021-04" db="EMBL/GenBank/DDBJ databases">
        <authorList>
            <person name="Gilroy R."/>
        </authorList>
    </citation>
    <scope>NUCLEOTIDE SEQUENCE</scope>
    <source>
        <strain evidence="8">ChiHjej9B8-1298</strain>
    </source>
</reference>
<proteinExistence type="inferred from homology"/>
<dbReference type="InterPro" id="IPR035386">
    <property type="entry name" value="Arm-DNA-bind_5"/>
</dbReference>
<name>A0A9D2E9D6_9BACE</name>
<feature type="domain" description="Core-binding (CB)" evidence="7">
    <location>
        <begin position="93"/>
        <end position="182"/>
    </location>
</feature>